<dbReference type="GO" id="GO:0050053">
    <property type="term" value="F:levansucrase activity"/>
    <property type="evidence" value="ECO:0007669"/>
    <property type="project" value="InterPro"/>
</dbReference>
<feature type="active site" description="Nucleophile" evidence="4">
    <location>
        <position position="243"/>
    </location>
</feature>
<feature type="chain" id="PRO_5038880093" evidence="10">
    <location>
        <begin position="38"/>
        <end position="663"/>
    </location>
</feature>
<feature type="active site" description="Proton donor/acceptor" evidence="4">
    <location>
        <position position="494"/>
    </location>
</feature>
<dbReference type="AlphaFoldDB" id="A0A2U1D562"/>
<evidence type="ECO:0000313" key="12">
    <source>
        <dbReference type="Proteomes" id="UP000245433"/>
    </source>
</evidence>
<feature type="binding site" evidence="6">
    <location>
        <position position="632"/>
    </location>
    <ligand>
        <name>Ca(2+)</name>
        <dbReference type="ChEBI" id="CHEBI:29108"/>
        <label>1</label>
    </ligand>
</feature>
<feature type="binding site" evidence="5">
    <location>
        <begin position="492"/>
        <end position="494"/>
    </location>
    <ligand>
        <name>substrate</name>
    </ligand>
</feature>
<dbReference type="SUPFAM" id="SSF75005">
    <property type="entry name" value="Arabinanase/levansucrase/invertase"/>
    <property type="match status" value="1"/>
</dbReference>
<keyword evidence="3 6" id="KW-0106">Calcium</keyword>
<keyword evidence="2 10" id="KW-0732">Signal</keyword>
<accession>A0A2U1D562</accession>
<evidence type="ECO:0000256" key="10">
    <source>
        <dbReference type="SAM" id="SignalP"/>
    </source>
</evidence>
<feature type="binding site" evidence="6">
    <location>
        <position position="491"/>
    </location>
    <ligand>
        <name>Ca(2+)</name>
        <dbReference type="ChEBI" id="CHEBI:29108"/>
        <label>1</label>
    </ligand>
</feature>
<comment type="similarity">
    <text evidence="1 8">Belongs to the glycosyl hydrolase 68 family.</text>
</comment>
<reference evidence="11 12" key="1">
    <citation type="submission" date="2018-04" db="EMBL/GenBank/DDBJ databases">
        <title>Genomic Encyclopedia of Type Strains, Phase IV (KMG-IV): sequencing the most valuable type-strain genomes for metagenomic binning, comparative biology and taxonomic classification.</title>
        <authorList>
            <person name="Goeker M."/>
        </authorList>
    </citation>
    <scope>NUCLEOTIDE SEQUENCE [LARGE SCALE GENOMIC DNA]</scope>
    <source>
        <strain evidence="11 12">DSM 28795</strain>
    </source>
</reference>
<dbReference type="GO" id="GO:0009758">
    <property type="term" value="P:carbohydrate utilization"/>
    <property type="evidence" value="ECO:0007669"/>
    <property type="project" value="InterPro"/>
</dbReference>
<feature type="region of interest" description="Disordered" evidence="9">
    <location>
        <begin position="77"/>
        <end position="153"/>
    </location>
</feature>
<feature type="compositionally biased region" description="Polar residues" evidence="9">
    <location>
        <begin position="80"/>
        <end position="126"/>
    </location>
</feature>
<dbReference type="InterPro" id="IPR022263">
    <property type="entry name" value="KxYKxGKxW"/>
</dbReference>
<evidence type="ECO:0000256" key="4">
    <source>
        <dbReference type="PIRSR" id="PIRSR603469-1"/>
    </source>
</evidence>
<evidence type="ECO:0000256" key="6">
    <source>
        <dbReference type="PIRSR" id="PIRSR603469-3"/>
    </source>
</evidence>
<proteinExistence type="inferred from homology"/>
<sequence length="663" mass="73333">MNQQCGENHFKMYKKGKMWLCSSIATLLLLSTLDATASANTEQVDDQPANDQMETQADTPHSVVNVAAVNLQDHIPESSGIDQASDLPTSATSDANQDSNATDLTSDSTTQTNNPTDQISPVTDQKQGVPAATPDQGPVIPLDAYSQSSQSDSGNHVVVNHDIDLHNLQPVDQAALNKIDYNNAAPAGSRWTYHDFRGVADSLVDRDQRYAVPVFDAGKIENLPAAYARDAQTGQYEHLDIWDSWPVQNPQTSEVVNWHGYQLVMAMMGVPNQNDNHVYLLYNRYNDSDLSHWQNAGPIFGYNASPLSQEWSGSAIVNPDDSIQMFYTQVDTSDDNSNHQKLATAMVNLSEQDGNVVINNVENNRVLFEGDGHYYQSYPQWRATNQGADNIALRDSHVVDDADGSRYLVFEGATGSQNYQGEHQVYNWKNYGGSDHQNYQDFFTILHNQDIKSRASWANAAIGILRLSDQGKTPTVAQLYTPLITANMVSDEIERPDVVKIGGKFYLFADTRLNRGSNDYAWQKANRVIGDNVAMIGYVSDHLTDGYQPLNSTGVVLTSSVPINWRTATYSYYALPVAGHDDCVLITAYMTNRNYVAGPGMNSTWAPSFLVRLNPDNTTTVLSHSTKQGNWIWNADSQDDSLLVSNNIDFPTISEDGAMGYEF</sequence>
<dbReference type="Pfam" id="PF02435">
    <property type="entry name" value="Glyco_hydro_68"/>
    <property type="match status" value="1"/>
</dbReference>
<keyword evidence="6" id="KW-0479">Metal-binding</keyword>
<dbReference type="Pfam" id="PF19258">
    <property type="entry name" value="KxYKxGKxW_sig"/>
    <property type="match status" value="1"/>
</dbReference>
<comment type="caution">
    <text evidence="11">The sequence shown here is derived from an EMBL/GenBank/DDBJ whole genome shotgun (WGS) entry which is preliminary data.</text>
</comment>
<name>A0A2U1D562_9LACO</name>
<evidence type="ECO:0000256" key="2">
    <source>
        <dbReference type="ARBA" id="ARBA00022729"/>
    </source>
</evidence>
<keyword evidence="12" id="KW-1185">Reference proteome</keyword>
<dbReference type="Gene3D" id="2.115.10.20">
    <property type="entry name" value="Glycosyl hydrolase domain, family 43"/>
    <property type="match status" value="1"/>
</dbReference>
<evidence type="ECO:0000256" key="9">
    <source>
        <dbReference type="SAM" id="MobiDB-lite"/>
    </source>
</evidence>
<dbReference type="InterPro" id="IPR023296">
    <property type="entry name" value="Glyco_hydro_beta-prop_sf"/>
</dbReference>
<evidence type="ECO:0000313" key="11">
    <source>
        <dbReference type="EMBL" id="PVY82818.1"/>
    </source>
</evidence>
<evidence type="ECO:0000256" key="8">
    <source>
        <dbReference type="RuleBase" id="RU361220"/>
    </source>
</evidence>
<feature type="binding site" evidence="6">
    <location>
        <position position="637"/>
    </location>
    <ligand>
        <name>Ca(2+)</name>
        <dbReference type="ChEBI" id="CHEBI:29108"/>
        <label>1</label>
    </ligand>
</feature>
<evidence type="ECO:0000256" key="1">
    <source>
        <dbReference type="ARBA" id="ARBA00006775"/>
    </source>
</evidence>
<feature type="binding site" evidence="5">
    <location>
        <begin position="394"/>
        <end position="395"/>
    </location>
    <ligand>
        <name>substrate</name>
    </ligand>
</feature>
<evidence type="ECO:0000256" key="3">
    <source>
        <dbReference type="ARBA" id="ARBA00022837"/>
    </source>
</evidence>
<gene>
    <name evidence="11" type="ORF">C7384_11010</name>
</gene>
<feature type="binding site" evidence="5">
    <location>
        <position position="312"/>
    </location>
    <ligand>
        <name>substrate</name>
    </ligand>
</feature>
<organism evidence="11 12">
    <name type="scientific">Convivina intestini</name>
    <dbReference type="NCBI Taxonomy" id="1505726"/>
    <lineage>
        <taxon>Bacteria</taxon>
        <taxon>Bacillati</taxon>
        <taxon>Bacillota</taxon>
        <taxon>Bacilli</taxon>
        <taxon>Lactobacillales</taxon>
        <taxon>Lactobacillaceae</taxon>
        <taxon>Convivina</taxon>
    </lineage>
</organism>
<evidence type="ECO:0000256" key="7">
    <source>
        <dbReference type="PIRSR" id="PIRSR603469-4"/>
    </source>
</evidence>
<dbReference type="Proteomes" id="UP000245433">
    <property type="component" value="Unassembled WGS sequence"/>
</dbReference>
<feature type="site" description="Transition state stabilizer" evidence="7">
    <location>
        <position position="395"/>
    </location>
</feature>
<dbReference type="EMBL" id="QEKT01000010">
    <property type="protein sequence ID" value="PVY82818.1"/>
    <property type="molecule type" value="Genomic_DNA"/>
</dbReference>
<evidence type="ECO:0000256" key="5">
    <source>
        <dbReference type="PIRSR" id="PIRSR603469-2"/>
    </source>
</evidence>
<comment type="cofactor">
    <cofactor evidence="6">
        <name>Ca(2+)</name>
        <dbReference type="ChEBI" id="CHEBI:29108"/>
    </cofactor>
</comment>
<dbReference type="GO" id="GO:0046872">
    <property type="term" value="F:metal ion binding"/>
    <property type="evidence" value="ECO:0007669"/>
    <property type="project" value="UniProtKB-KW"/>
</dbReference>
<dbReference type="NCBIfam" id="TIGR03715">
    <property type="entry name" value="KxYKxGKxW"/>
    <property type="match status" value="1"/>
</dbReference>
<feature type="binding site" evidence="5">
    <location>
        <position position="242"/>
    </location>
    <ligand>
        <name>substrate</name>
    </ligand>
</feature>
<feature type="binding site" evidence="6">
    <location>
        <position position="457"/>
    </location>
    <ligand>
        <name>Ca(2+)</name>
        <dbReference type="ChEBI" id="CHEBI:29108"/>
        <label>1</label>
    </ligand>
</feature>
<feature type="binding site" evidence="5">
    <location>
        <position position="512"/>
    </location>
    <ligand>
        <name>substrate</name>
    </ligand>
</feature>
<feature type="signal peptide" evidence="10">
    <location>
        <begin position="1"/>
        <end position="37"/>
    </location>
</feature>
<dbReference type="RefSeq" id="WP_243400733.1">
    <property type="nucleotide sequence ID" value="NZ_CAKOEX010000010.1"/>
</dbReference>
<feature type="binding site" evidence="6">
    <location>
        <position position="389"/>
    </location>
    <ligand>
        <name>Ca(2+)</name>
        <dbReference type="ChEBI" id="CHEBI:29108"/>
        <label>1</label>
    </ligand>
</feature>
<feature type="binding site" evidence="6">
    <location>
        <position position="459"/>
    </location>
    <ligand>
        <name>Ca(2+)</name>
        <dbReference type="ChEBI" id="CHEBI:29108"/>
        <label>1</label>
    </ligand>
</feature>
<feature type="binding site" evidence="6">
    <location>
        <position position="420"/>
    </location>
    <ligand>
        <name>Ca(2+)</name>
        <dbReference type="ChEBI" id="CHEBI:29108"/>
        <label>1</label>
    </ligand>
</feature>
<protein>
    <submittedName>
        <fullName evidence="11">Levansucrase</fullName>
    </submittedName>
</protein>
<dbReference type="InterPro" id="IPR003469">
    <property type="entry name" value="Glyco_hydro_68"/>
</dbReference>